<proteinExistence type="predicted"/>
<reference evidence="1 2" key="1">
    <citation type="journal article" date="2009" name="PLoS Genet.">
        <title>Genomic analysis of the basal lineage fungus Rhizopus oryzae reveals a whole-genome duplication.</title>
        <authorList>
            <person name="Ma L.-J."/>
            <person name="Ibrahim A.S."/>
            <person name="Skory C."/>
            <person name="Grabherr M.G."/>
            <person name="Burger G."/>
            <person name="Butler M."/>
            <person name="Elias M."/>
            <person name="Idnurm A."/>
            <person name="Lang B.F."/>
            <person name="Sone T."/>
            <person name="Abe A."/>
            <person name="Calvo S.E."/>
            <person name="Corrochano L.M."/>
            <person name="Engels R."/>
            <person name="Fu J."/>
            <person name="Hansberg W."/>
            <person name="Kim J.-M."/>
            <person name="Kodira C.D."/>
            <person name="Koehrsen M.J."/>
            <person name="Liu B."/>
            <person name="Miranda-Saavedra D."/>
            <person name="O'Leary S."/>
            <person name="Ortiz-Castellanos L."/>
            <person name="Poulter R."/>
            <person name="Rodriguez-Romero J."/>
            <person name="Ruiz-Herrera J."/>
            <person name="Shen Y.-Q."/>
            <person name="Zeng Q."/>
            <person name="Galagan J."/>
            <person name="Birren B.W."/>
            <person name="Cuomo C.A."/>
            <person name="Wickes B.L."/>
        </authorList>
    </citation>
    <scope>NUCLEOTIDE SEQUENCE [LARGE SCALE GENOMIC DNA]</scope>
    <source>
        <strain evidence="2">RA 99-880 / ATCC MYA-4621 / FGSC 9543 / NRRL 43880</strain>
    </source>
</reference>
<sequence>MPPVRSKLTRYLIHYYSFTEMMNTVIIQCPLLSDSVLQQDLVILVDTSSSQRTLMNTIHILREHV</sequence>
<organism evidence="1 2">
    <name type="scientific">Rhizopus delemar (strain RA 99-880 / ATCC MYA-4621 / FGSC 9543 / NRRL 43880)</name>
    <name type="common">Mucormycosis agent</name>
    <name type="synonym">Rhizopus arrhizus var. delemar</name>
    <dbReference type="NCBI Taxonomy" id="246409"/>
    <lineage>
        <taxon>Eukaryota</taxon>
        <taxon>Fungi</taxon>
        <taxon>Fungi incertae sedis</taxon>
        <taxon>Mucoromycota</taxon>
        <taxon>Mucoromycotina</taxon>
        <taxon>Mucoromycetes</taxon>
        <taxon>Mucorales</taxon>
        <taxon>Mucorineae</taxon>
        <taxon>Rhizopodaceae</taxon>
        <taxon>Rhizopus</taxon>
    </lineage>
</organism>
<dbReference type="GeneID" id="93614014"/>
<accession>I1C1K8</accession>
<dbReference type="AlphaFoldDB" id="I1C1K8"/>
<dbReference type="EMBL" id="CH476736">
    <property type="protein sequence ID" value="EIE82338.1"/>
    <property type="molecule type" value="Genomic_DNA"/>
</dbReference>
<evidence type="ECO:0000313" key="2">
    <source>
        <dbReference type="Proteomes" id="UP000009138"/>
    </source>
</evidence>
<name>I1C1K8_RHIO9</name>
<keyword evidence="2" id="KW-1185">Reference proteome</keyword>
<dbReference type="Proteomes" id="UP000009138">
    <property type="component" value="Unassembled WGS sequence"/>
</dbReference>
<dbReference type="VEuPathDB" id="FungiDB:RO3G_07043"/>
<dbReference type="InParanoid" id="I1C1K8"/>
<protein>
    <submittedName>
        <fullName evidence="1">Uncharacterized protein</fullName>
    </submittedName>
</protein>
<dbReference type="RefSeq" id="XP_067517734.1">
    <property type="nucleotide sequence ID" value="XM_067661633.1"/>
</dbReference>
<evidence type="ECO:0000313" key="1">
    <source>
        <dbReference type="EMBL" id="EIE82338.1"/>
    </source>
</evidence>
<gene>
    <name evidence="1" type="ORF">RO3G_07043</name>
</gene>